<dbReference type="EMBL" id="MIGC01001788">
    <property type="protein sequence ID" value="PHJ22187.1"/>
    <property type="molecule type" value="Genomic_DNA"/>
</dbReference>
<dbReference type="AlphaFoldDB" id="A0A2C6KYW4"/>
<keyword evidence="2" id="KW-0812">Transmembrane</keyword>
<accession>A0A2C6KYW4</accession>
<gene>
    <name evidence="2" type="ORF">CSUI_003964</name>
</gene>
<dbReference type="InterPro" id="IPR011990">
    <property type="entry name" value="TPR-like_helical_dom_sf"/>
</dbReference>
<feature type="region of interest" description="Disordered" evidence="1">
    <location>
        <begin position="33"/>
        <end position="84"/>
    </location>
</feature>
<dbReference type="GeneID" id="94427370"/>
<dbReference type="VEuPathDB" id="ToxoDB:CSUI_003964"/>
<proteinExistence type="predicted"/>
<feature type="compositionally biased region" description="Basic and acidic residues" evidence="1">
    <location>
        <begin position="33"/>
        <end position="45"/>
    </location>
</feature>
<sequence>LGVCCTEKVAELHLLCEKLGETLSGEGFNYYNEDRQEIGDEKVEERDEEGEEGERGERRSRRKGEERDSYSTANGRRDGRSLSPSDKAILAVASAYAEGSLLIAEGTYAKAIEFLTKTVSPSEQEVYLNPSWLPAQIALAHAVSAQLEEQEKQQEEEEEKETEETDQKRERNPYSCGASLSSSGAPSSSFFTPGIPPPSSRSQVRGIYRLLISIFKGDAKSHLYLANEILLMEEKAHFLSSRESCLAEEEEEEEKEEKEESLCATRMQRRSQRRRRIEEVCHYLRAALELDKRDVTILYQYARVLLHYYRHRSKEALDLIDRALVECTYTREAGPIRGRGDIIDLERDEEKNKKSQQNHVSLKERKEEEEREGDIENLDDEDHRENCHERGNPREEELLLHLCSFSADLLHALRGQALLELWRQQSDTVKSPGGEEEKEEEGLGGSNWTSFSQRNLGEEEEQPQQEDAFSPREERNRPKNERALLSSSSCASHEDRGDRERSSFLLLRASIEAFQKSLQLNPANLESQQLLSTALRLYGECPNGRGEREIT</sequence>
<name>A0A2C6KYW4_9APIC</name>
<feature type="compositionally biased region" description="Basic and acidic residues" evidence="1">
    <location>
        <begin position="469"/>
        <end position="482"/>
    </location>
</feature>
<keyword evidence="2" id="KW-0472">Membrane</keyword>
<comment type="caution">
    <text evidence="2">The sequence shown here is derived from an EMBL/GenBank/DDBJ whole genome shotgun (WGS) entry which is preliminary data.</text>
</comment>
<dbReference type="SUPFAM" id="SSF48452">
    <property type="entry name" value="TPR-like"/>
    <property type="match status" value="1"/>
</dbReference>
<feature type="region of interest" description="Disordered" evidence="1">
    <location>
        <begin position="145"/>
        <end position="201"/>
    </location>
</feature>
<feature type="compositionally biased region" description="Polar residues" evidence="1">
    <location>
        <begin position="446"/>
        <end position="455"/>
    </location>
</feature>
<keyword evidence="3" id="KW-1185">Reference proteome</keyword>
<dbReference type="RefSeq" id="XP_067923864.1">
    <property type="nucleotide sequence ID" value="XM_068064159.1"/>
</dbReference>
<feature type="region of interest" description="Disordered" evidence="1">
    <location>
        <begin position="348"/>
        <end position="390"/>
    </location>
</feature>
<evidence type="ECO:0000256" key="1">
    <source>
        <dbReference type="SAM" id="MobiDB-lite"/>
    </source>
</evidence>
<feature type="region of interest" description="Disordered" evidence="1">
    <location>
        <begin position="428"/>
        <end position="496"/>
    </location>
</feature>
<feature type="compositionally biased region" description="Basic and acidic residues" evidence="1">
    <location>
        <begin position="381"/>
        <end position="390"/>
    </location>
</feature>
<organism evidence="2 3">
    <name type="scientific">Cystoisospora suis</name>
    <dbReference type="NCBI Taxonomy" id="483139"/>
    <lineage>
        <taxon>Eukaryota</taxon>
        <taxon>Sar</taxon>
        <taxon>Alveolata</taxon>
        <taxon>Apicomplexa</taxon>
        <taxon>Conoidasida</taxon>
        <taxon>Coccidia</taxon>
        <taxon>Eucoccidiorida</taxon>
        <taxon>Eimeriorina</taxon>
        <taxon>Sarcocystidae</taxon>
        <taxon>Cystoisospora</taxon>
    </lineage>
</organism>
<feature type="compositionally biased region" description="Acidic residues" evidence="1">
    <location>
        <begin position="369"/>
        <end position="380"/>
    </location>
</feature>
<evidence type="ECO:0000313" key="3">
    <source>
        <dbReference type="Proteomes" id="UP000221165"/>
    </source>
</evidence>
<feature type="non-terminal residue" evidence="2">
    <location>
        <position position="1"/>
    </location>
</feature>
<dbReference type="Proteomes" id="UP000221165">
    <property type="component" value="Unassembled WGS sequence"/>
</dbReference>
<protein>
    <submittedName>
        <fullName evidence="2">Transmembrane protein</fullName>
    </submittedName>
</protein>
<feature type="compositionally biased region" description="Basic and acidic residues" evidence="1">
    <location>
        <begin position="53"/>
        <end position="80"/>
    </location>
</feature>
<feature type="compositionally biased region" description="Low complexity" evidence="1">
    <location>
        <begin position="175"/>
        <end position="189"/>
    </location>
</feature>
<feature type="compositionally biased region" description="Acidic residues" evidence="1">
    <location>
        <begin position="154"/>
        <end position="164"/>
    </location>
</feature>
<evidence type="ECO:0000313" key="2">
    <source>
        <dbReference type="EMBL" id="PHJ22187.1"/>
    </source>
</evidence>
<reference evidence="2 3" key="1">
    <citation type="journal article" date="2017" name="Int. J. Parasitol.">
        <title>The genome of the protozoan parasite Cystoisospora suis and a reverse vaccinology approach to identify vaccine candidates.</title>
        <authorList>
            <person name="Palmieri N."/>
            <person name="Shrestha A."/>
            <person name="Ruttkowski B."/>
            <person name="Beck T."/>
            <person name="Vogl C."/>
            <person name="Tomley F."/>
            <person name="Blake D.P."/>
            <person name="Joachim A."/>
        </authorList>
    </citation>
    <scope>NUCLEOTIDE SEQUENCE [LARGE SCALE GENOMIC DNA]</scope>
    <source>
        <strain evidence="2 3">Wien I</strain>
    </source>
</reference>